<reference evidence="2 3" key="1">
    <citation type="submission" date="2022-06" db="EMBL/GenBank/DDBJ databases">
        <title>Genomic Encyclopedia of Archaeal and Bacterial Type Strains, Phase II (KMG-II): from individual species to whole genera.</title>
        <authorList>
            <person name="Goeker M."/>
        </authorList>
    </citation>
    <scope>NUCLEOTIDE SEQUENCE [LARGE SCALE GENOMIC DNA]</scope>
    <source>
        <strain evidence="2 3">DSM 44255</strain>
    </source>
</reference>
<keyword evidence="2" id="KW-0418">Kinase</keyword>
<dbReference type="Proteomes" id="UP001205185">
    <property type="component" value="Unassembled WGS sequence"/>
</dbReference>
<accession>A0ABT1I5A3</accession>
<dbReference type="Gene3D" id="3.30.420.40">
    <property type="match status" value="2"/>
</dbReference>
<evidence type="ECO:0000313" key="3">
    <source>
        <dbReference type="Proteomes" id="UP001205185"/>
    </source>
</evidence>
<evidence type="ECO:0000313" key="2">
    <source>
        <dbReference type="EMBL" id="MCP2267807.1"/>
    </source>
</evidence>
<proteinExistence type="inferred from homology"/>
<dbReference type="PANTHER" id="PTHR18964:SF149">
    <property type="entry name" value="BIFUNCTIONAL UDP-N-ACETYLGLUCOSAMINE 2-EPIMERASE_N-ACETYLMANNOSAMINE KINASE"/>
    <property type="match status" value="1"/>
</dbReference>
<dbReference type="Gene3D" id="1.10.10.10">
    <property type="entry name" value="Winged helix-like DNA-binding domain superfamily/Winged helix DNA-binding domain"/>
    <property type="match status" value="1"/>
</dbReference>
<dbReference type="GO" id="GO:0016301">
    <property type="term" value="F:kinase activity"/>
    <property type="evidence" value="ECO:0007669"/>
    <property type="project" value="UniProtKB-KW"/>
</dbReference>
<name>A0ABT1I5A3_9PSEU</name>
<keyword evidence="3" id="KW-1185">Reference proteome</keyword>
<evidence type="ECO:0000256" key="1">
    <source>
        <dbReference type="ARBA" id="ARBA00006479"/>
    </source>
</evidence>
<dbReference type="SUPFAM" id="SSF53067">
    <property type="entry name" value="Actin-like ATPase domain"/>
    <property type="match status" value="1"/>
</dbReference>
<dbReference type="InterPro" id="IPR036388">
    <property type="entry name" value="WH-like_DNA-bd_sf"/>
</dbReference>
<gene>
    <name evidence="2" type="ORF">LV75_000289</name>
</gene>
<dbReference type="InterPro" id="IPR043129">
    <property type="entry name" value="ATPase_NBD"/>
</dbReference>
<protein>
    <submittedName>
        <fullName evidence="2">Sugar kinase of the NBD/HSP70 family, may containing an N-terminal HTH domain</fullName>
    </submittedName>
</protein>
<comment type="similarity">
    <text evidence="1">Belongs to the ROK (NagC/XylR) family.</text>
</comment>
<dbReference type="PANTHER" id="PTHR18964">
    <property type="entry name" value="ROK (REPRESSOR, ORF, KINASE) FAMILY"/>
    <property type="match status" value="1"/>
</dbReference>
<organism evidence="2 3">
    <name type="scientific">Actinokineospora diospyrosa</name>
    <dbReference type="NCBI Taxonomy" id="103728"/>
    <lineage>
        <taxon>Bacteria</taxon>
        <taxon>Bacillati</taxon>
        <taxon>Actinomycetota</taxon>
        <taxon>Actinomycetes</taxon>
        <taxon>Pseudonocardiales</taxon>
        <taxon>Pseudonocardiaceae</taxon>
        <taxon>Actinokineospora</taxon>
    </lineage>
</organism>
<dbReference type="RefSeq" id="WP_253884720.1">
    <property type="nucleotide sequence ID" value="NZ_BAAAVB010000002.1"/>
</dbReference>
<sequence length="374" mass="38273">MQSPARPTAVTRLLRLLHDEGPMSRATATARLGLTRTATGDAASWLADAGVLAATVAEPAGRGRPSPTLGFAEHGPVVLAVHLRPRRAEVAVVGLGSGLLEQCGFALPAQGPRAVLKALAGRLAALARQHARPLVGVGIGLAGMTRPGGVVRNAVHFGWTDVPAQDLLQSMLPDGPAVRVATDSGLTALAEQRRGAGRGEGPVLVLVGGHTGIGGALVGARSHVLEPGHLSIDRKGLPCPCGQRGCLELYADGRAVARNAGVPVDHLPHVLARAEAGAARETRAVLTAADHLGTGLVNLLNVLSPTKVVLTGFLADLHRLGGDRIREQLGRSVVARADATPVVVGEVAGPVLVGAAELAFEDFLTRPADHCGLT</sequence>
<dbReference type="Pfam" id="PF00480">
    <property type="entry name" value="ROK"/>
    <property type="match status" value="1"/>
</dbReference>
<dbReference type="InterPro" id="IPR000600">
    <property type="entry name" value="ROK"/>
</dbReference>
<keyword evidence="2" id="KW-0808">Transferase</keyword>
<comment type="caution">
    <text evidence="2">The sequence shown here is derived from an EMBL/GenBank/DDBJ whole genome shotgun (WGS) entry which is preliminary data.</text>
</comment>
<dbReference type="EMBL" id="JAMTCO010000001">
    <property type="protein sequence ID" value="MCP2267807.1"/>
    <property type="molecule type" value="Genomic_DNA"/>
</dbReference>